<name>A0A7I8IUA0_SPIIN</name>
<reference evidence="1 2" key="1">
    <citation type="submission" date="2019-12" db="EMBL/GenBank/DDBJ databases">
        <authorList>
            <person name="Scholz U."/>
            <person name="Mascher M."/>
            <person name="Fiebig A."/>
        </authorList>
    </citation>
    <scope>NUCLEOTIDE SEQUENCE</scope>
</reference>
<accession>A0A7I8IUA0</accession>
<gene>
    <name evidence="1" type="ORF">SI7747_06007597</name>
</gene>
<proteinExistence type="predicted"/>
<sequence length="80" mass="9350">MYCDNQVAIFIINNHTFHEYMKYIEINCQYIQDKVMFGFISTPHVTSSHQLVNVFIKSLVGISYDTMCTRLGIFDLYALT</sequence>
<dbReference type="EMBL" id="LR743593">
    <property type="protein sequence ID" value="CAA2621506.1"/>
    <property type="molecule type" value="Genomic_DNA"/>
</dbReference>
<dbReference type="Proteomes" id="UP001189122">
    <property type="component" value="Unassembled WGS sequence"/>
</dbReference>
<dbReference type="EMBL" id="CACRZD030000006">
    <property type="protein sequence ID" value="CAA6661200.1"/>
    <property type="molecule type" value="Genomic_DNA"/>
</dbReference>
<dbReference type="AlphaFoldDB" id="A0A7I8IUA0"/>
<organism evidence="1">
    <name type="scientific">Spirodela intermedia</name>
    <name type="common">Intermediate duckweed</name>
    <dbReference type="NCBI Taxonomy" id="51605"/>
    <lineage>
        <taxon>Eukaryota</taxon>
        <taxon>Viridiplantae</taxon>
        <taxon>Streptophyta</taxon>
        <taxon>Embryophyta</taxon>
        <taxon>Tracheophyta</taxon>
        <taxon>Spermatophyta</taxon>
        <taxon>Magnoliopsida</taxon>
        <taxon>Liliopsida</taxon>
        <taxon>Araceae</taxon>
        <taxon>Lemnoideae</taxon>
        <taxon>Spirodela</taxon>
    </lineage>
</organism>
<protein>
    <submittedName>
        <fullName evidence="1">Uncharacterized protein</fullName>
    </submittedName>
</protein>
<evidence type="ECO:0000313" key="2">
    <source>
        <dbReference type="Proteomes" id="UP001189122"/>
    </source>
</evidence>
<evidence type="ECO:0000313" key="1">
    <source>
        <dbReference type="EMBL" id="CAA2621506.1"/>
    </source>
</evidence>
<keyword evidence="2" id="KW-1185">Reference proteome</keyword>